<keyword evidence="3" id="KW-1185">Reference proteome</keyword>
<dbReference type="InterPro" id="IPR001347">
    <property type="entry name" value="SIS_dom"/>
</dbReference>
<proteinExistence type="predicted"/>
<protein>
    <submittedName>
        <fullName evidence="2">D-sedoheptulose 7-phosphate isomerase</fullName>
    </submittedName>
</protein>
<organism evidence="2 3">
    <name type="scientific">Prauserella shujinwangii</name>
    <dbReference type="NCBI Taxonomy" id="1453103"/>
    <lineage>
        <taxon>Bacteria</taxon>
        <taxon>Bacillati</taxon>
        <taxon>Actinomycetota</taxon>
        <taxon>Actinomycetes</taxon>
        <taxon>Pseudonocardiales</taxon>
        <taxon>Pseudonocardiaceae</taxon>
        <taxon>Prauserella</taxon>
    </lineage>
</organism>
<dbReference type="GO" id="GO:0016853">
    <property type="term" value="F:isomerase activity"/>
    <property type="evidence" value="ECO:0007669"/>
    <property type="project" value="UniProtKB-KW"/>
</dbReference>
<dbReference type="InterPro" id="IPR046348">
    <property type="entry name" value="SIS_dom_sf"/>
</dbReference>
<dbReference type="Proteomes" id="UP000238362">
    <property type="component" value="Unassembled WGS sequence"/>
</dbReference>
<dbReference type="Pfam" id="PF13580">
    <property type="entry name" value="SIS_2"/>
    <property type="match status" value="1"/>
</dbReference>
<accession>A0A2T0M2Q7</accession>
<dbReference type="AlphaFoldDB" id="A0A2T0M2Q7"/>
<dbReference type="Gene3D" id="3.40.50.10490">
    <property type="entry name" value="Glucose-6-phosphate isomerase like protein, domain 1"/>
    <property type="match status" value="1"/>
</dbReference>
<dbReference type="GO" id="GO:0097367">
    <property type="term" value="F:carbohydrate derivative binding"/>
    <property type="evidence" value="ECO:0007669"/>
    <property type="project" value="InterPro"/>
</dbReference>
<dbReference type="SUPFAM" id="SSF53697">
    <property type="entry name" value="SIS domain"/>
    <property type="match status" value="1"/>
</dbReference>
<dbReference type="EMBL" id="PVNH01000001">
    <property type="protein sequence ID" value="PRX51000.1"/>
    <property type="molecule type" value="Genomic_DNA"/>
</dbReference>
<evidence type="ECO:0000313" key="2">
    <source>
        <dbReference type="EMBL" id="PRX51000.1"/>
    </source>
</evidence>
<dbReference type="PROSITE" id="PS51464">
    <property type="entry name" value="SIS"/>
    <property type="match status" value="1"/>
</dbReference>
<feature type="domain" description="SIS" evidence="1">
    <location>
        <begin position="65"/>
        <end position="221"/>
    </location>
</feature>
<dbReference type="RefSeq" id="WP_106176530.1">
    <property type="nucleotide sequence ID" value="NZ_PVNH01000001.1"/>
</dbReference>
<dbReference type="GO" id="GO:1901135">
    <property type="term" value="P:carbohydrate derivative metabolic process"/>
    <property type="evidence" value="ECO:0007669"/>
    <property type="project" value="InterPro"/>
</dbReference>
<sequence>MTSQQDLEALYPFLYSGSESGAADVDGVLAEVRQSTVDKAREIVDLRREVHRRDGARIAACGAAMAGRFARGGRLFAFGNGGSSTDAQDLATTFMDPPPGFPPMPAFALTADIAVVTALSNDVGFDVVFSRQLAAFARPEDIAVGLSTSGNSANLLSAFDEASRRGMLTVGISGDTGGKMAELGSIDHLFVVPSPSVHRIQEAQTTIYHVLAELAADGVPGGHPFDQPAPGWAT</sequence>
<comment type="caution">
    <text evidence="2">The sequence shown here is derived from an EMBL/GenBank/DDBJ whole genome shotgun (WGS) entry which is preliminary data.</text>
</comment>
<reference evidence="2 3" key="1">
    <citation type="submission" date="2018-03" db="EMBL/GenBank/DDBJ databases">
        <title>Genomic Encyclopedia of Type Strains, Phase III (KMG-III): the genomes of soil and plant-associated and newly described type strains.</title>
        <authorList>
            <person name="Whitman W."/>
        </authorList>
    </citation>
    <scope>NUCLEOTIDE SEQUENCE [LARGE SCALE GENOMIC DNA]</scope>
    <source>
        <strain evidence="2 3">CGMCC 4.7125</strain>
    </source>
</reference>
<evidence type="ECO:0000313" key="3">
    <source>
        <dbReference type="Proteomes" id="UP000238362"/>
    </source>
</evidence>
<keyword evidence="2" id="KW-0413">Isomerase</keyword>
<dbReference type="InterPro" id="IPR035461">
    <property type="entry name" value="GmhA/DiaA"/>
</dbReference>
<gene>
    <name evidence="2" type="ORF">B0I33_101152</name>
</gene>
<dbReference type="PANTHER" id="PTHR30390">
    <property type="entry name" value="SEDOHEPTULOSE 7-PHOSPHATE ISOMERASE / DNAA INITIATOR-ASSOCIATING FACTOR FOR REPLICATION INITIATION"/>
    <property type="match status" value="1"/>
</dbReference>
<name>A0A2T0M2Q7_9PSEU</name>
<dbReference type="CDD" id="cd05006">
    <property type="entry name" value="SIS_GmhA"/>
    <property type="match status" value="1"/>
</dbReference>
<dbReference type="InterPro" id="IPR050099">
    <property type="entry name" value="SIS_GmhA/DiaA_subfam"/>
</dbReference>
<dbReference type="OrthoDB" id="9810929at2"/>
<evidence type="ECO:0000259" key="1">
    <source>
        <dbReference type="PROSITE" id="PS51464"/>
    </source>
</evidence>